<keyword evidence="3" id="KW-1185">Reference proteome</keyword>
<protein>
    <submittedName>
        <fullName evidence="2">Uncharacterized protein</fullName>
    </submittedName>
</protein>
<gene>
    <name evidence="2" type="ORF">PEDI_56570</name>
</gene>
<reference evidence="2 3" key="1">
    <citation type="submission" date="2021-12" db="EMBL/GenBank/DDBJ databases">
        <title>Genome sequencing of bacteria with rrn-lacking chromosome and rrn-plasmid.</title>
        <authorList>
            <person name="Anda M."/>
            <person name="Iwasaki W."/>
        </authorList>
    </citation>
    <scope>NUCLEOTIDE SEQUENCE [LARGE SCALE GENOMIC DNA]</scope>
    <source>
        <strain evidence="2 3">NBRC 15940</strain>
    </source>
</reference>
<organism evidence="2 3">
    <name type="scientific">Persicobacter diffluens</name>
    <dbReference type="NCBI Taxonomy" id="981"/>
    <lineage>
        <taxon>Bacteria</taxon>
        <taxon>Pseudomonadati</taxon>
        <taxon>Bacteroidota</taxon>
        <taxon>Cytophagia</taxon>
        <taxon>Cytophagales</taxon>
        <taxon>Persicobacteraceae</taxon>
        <taxon>Persicobacter</taxon>
    </lineage>
</organism>
<dbReference type="AlphaFoldDB" id="A0AAN4W6P9"/>
<keyword evidence="1" id="KW-0732">Signal</keyword>
<accession>A0AAN4W6P9</accession>
<dbReference type="Proteomes" id="UP001310022">
    <property type="component" value="Unassembled WGS sequence"/>
</dbReference>
<dbReference type="RefSeq" id="WP_338240153.1">
    <property type="nucleotide sequence ID" value="NZ_BQKE01000014.1"/>
</dbReference>
<proteinExistence type="predicted"/>
<dbReference type="EMBL" id="BQKE01000014">
    <property type="protein sequence ID" value="GJM65105.1"/>
    <property type="molecule type" value="Genomic_DNA"/>
</dbReference>
<evidence type="ECO:0000313" key="2">
    <source>
        <dbReference type="EMBL" id="GJM65105.1"/>
    </source>
</evidence>
<evidence type="ECO:0000256" key="1">
    <source>
        <dbReference type="SAM" id="SignalP"/>
    </source>
</evidence>
<feature type="chain" id="PRO_5042945210" evidence="1">
    <location>
        <begin position="21"/>
        <end position="165"/>
    </location>
</feature>
<sequence length="165" mass="18786">MIKVFNLTLLLFIVAFRLHAQQFEAGEKVSVNSVPYIISKVNYDPYRGEFLYKVKNLKKTELQRECTARDFDQFDIQREVRALSKQASLSEKEGDLTVKDFYLDFNQRKKVWRVVTFTGYGIMALTPLTPIALGIGGLTAWVGGIGYLCINPVRNNKSKVKKNAA</sequence>
<evidence type="ECO:0000313" key="3">
    <source>
        <dbReference type="Proteomes" id="UP001310022"/>
    </source>
</evidence>
<comment type="caution">
    <text evidence="2">The sequence shown here is derived from an EMBL/GenBank/DDBJ whole genome shotgun (WGS) entry which is preliminary data.</text>
</comment>
<feature type="signal peptide" evidence="1">
    <location>
        <begin position="1"/>
        <end position="20"/>
    </location>
</feature>
<name>A0AAN4W6P9_9BACT</name>